<dbReference type="OrthoDB" id="10400591at2759"/>
<name>A0A2Z6LMH0_TRISU</name>
<dbReference type="AlphaFoldDB" id="A0A2Z6LMH0"/>
<evidence type="ECO:0000313" key="3">
    <source>
        <dbReference type="Proteomes" id="UP000242715"/>
    </source>
</evidence>
<feature type="compositionally biased region" description="Polar residues" evidence="1">
    <location>
        <begin position="1"/>
        <end position="12"/>
    </location>
</feature>
<gene>
    <name evidence="2" type="ORF">TSUD_199140</name>
</gene>
<organism evidence="2 3">
    <name type="scientific">Trifolium subterraneum</name>
    <name type="common">Subterranean clover</name>
    <dbReference type="NCBI Taxonomy" id="3900"/>
    <lineage>
        <taxon>Eukaryota</taxon>
        <taxon>Viridiplantae</taxon>
        <taxon>Streptophyta</taxon>
        <taxon>Embryophyta</taxon>
        <taxon>Tracheophyta</taxon>
        <taxon>Spermatophyta</taxon>
        <taxon>Magnoliopsida</taxon>
        <taxon>eudicotyledons</taxon>
        <taxon>Gunneridae</taxon>
        <taxon>Pentapetalae</taxon>
        <taxon>rosids</taxon>
        <taxon>fabids</taxon>
        <taxon>Fabales</taxon>
        <taxon>Fabaceae</taxon>
        <taxon>Papilionoideae</taxon>
        <taxon>50 kb inversion clade</taxon>
        <taxon>NPAAA clade</taxon>
        <taxon>Hologalegina</taxon>
        <taxon>IRL clade</taxon>
        <taxon>Trifolieae</taxon>
        <taxon>Trifolium</taxon>
    </lineage>
</organism>
<dbReference type="Proteomes" id="UP000242715">
    <property type="component" value="Unassembled WGS sequence"/>
</dbReference>
<evidence type="ECO:0000313" key="2">
    <source>
        <dbReference type="EMBL" id="GAU19232.1"/>
    </source>
</evidence>
<evidence type="ECO:0000256" key="1">
    <source>
        <dbReference type="SAM" id="MobiDB-lite"/>
    </source>
</evidence>
<feature type="region of interest" description="Disordered" evidence="1">
    <location>
        <begin position="1"/>
        <end position="55"/>
    </location>
</feature>
<proteinExistence type="predicted"/>
<reference evidence="3" key="1">
    <citation type="journal article" date="2017" name="Front. Plant Sci.">
        <title>Climate Clever Clovers: New Paradigm to Reduce the Environmental Footprint of Ruminants by Breeding Low Methanogenic Forages Utilizing Haplotype Variation.</title>
        <authorList>
            <person name="Kaur P."/>
            <person name="Appels R."/>
            <person name="Bayer P.E."/>
            <person name="Keeble-Gagnere G."/>
            <person name="Wang J."/>
            <person name="Hirakawa H."/>
            <person name="Shirasawa K."/>
            <person name="Vercoe P."/>
            <person name="Stefanova K."/>
            <person name="Durmic Z."/>
            <person name="Nichols P."/>
            <person name="Revell C."/>
            <person name="Isobe S.N."/>
            <person name="Edwards D."/>
            <person name="Erskine W."/>
        </authorList>
    </citation>
    <scope>NUCLEOTIDE SEQUENCE [LARGE SCALE GENOMIC DNA]</scope>
    <source>
        <strain evidence="3">cv. Daliak</strain>
    </source>
</reference>
<accession>A0A2Z6LMH0</accession>
<keyword evidence="3" id="KW-1185">Reference proteome</keyword>
<dbReference type="EMBL" id="DF973196">
    <property type="protein sequence ID" value="GAU19232.1"/>
    <property type="molecule type" value="Genomic_DNA"/>
</dbReference>
<protein>
    <submittedName>
        <fullName evidence="2">Uncharacterized protein</fullName>
    </submittedName>
</protein>
<sequence>MDLKTSSTSGKNQKALKRIKQEKTGKGSRSPGKIGKHSLLTWPTQEPDKEEKARASPLPTHFVGKKTRSHFLFPHLRYLSYGLSNSPRQLGLGQAGSLVSSFPLGLVTAPSLELPWDRPSKKDLNICVDEITRPSQFTSSSLGLRVLGDLSSLARLGATCLLTEVISEKVFVLNSLCLLMSQGRAGRGIARFDVGAAELPYLTNEA</sequence>